<feature type="non-terminal residue" evidence="1">
    <location>
        <position position="1"/>
    </location>
</feature>
<proteinExistence type="predicted"/>
<dbReference type="AlphaFoldDB" id="A0A0H5QXN4"/>
<protein>
    <submittedName>
        <fullName evidence="1">Uncharacterized protein</fullName>
    </submittedName>
</protein>
<sequence length="112" mass="12885">PSPTRPTKDFCDFCVNVLDETKSDAFFDCLRMDVRQQDPKLRVLCLFEKSVRTIRDAGLTDLFQREPLLRAHQVSAIIAALEPVRFRLTIERRLKTDRIVPTHSIPSSSSKL</sequence>
<reference evidence="1" key="1">
    <citation type="submission" date="2015-04" db="EMBL/GenBank/DDBJ databases">
        <title>The genome sequence of the plant pathogenic Rhizarian Plasmodiophora brassicae reveals insights in its biotrophic life cycle and the origin of chitin synthesis.</title>
        <authorList>
            <person name="Schwelm A."/>
            <person name="Fogelqvist J."/>
            <person name="Knaust A."/>
            <person name="Julke S."/>
            <person name="Lilja T."/>
            <person name="Dhandapani V."/>
            <person name="Bonilla-Rosso G."/>
            <person name="Karlsson M."/>
            <person name="Shevchenko A."/>
            <person name="Choi S.R."/>
            <person name="Kim H.G."/>
            <person name="Park J.Y."/>
            <person name="Lim Y.P."/>
            <person name="Ludwig-Muller J."/>
            <person name="Dixelius C."/>
        </authorList>
    </citation>
    <scope>NUCLEOTIDE SEQUENCE</scope>
    <source>
        <tissue evidence="1">Potato root galls</tissue>
    </source>
</reference>
<organism evidence="1">
    <name type="scientific">Spongospora subterranea</name>
    <dbReference type="NCBI Taxonomy" id="70186"/>
    <lineage>
        <taxon>Eukaryota</taxon>
        <taxon>Sar</taxon>
        <taxon>Rhizaria</taxon>
        <taxon>Endomyxa</taxon>
        <taxon>Phytomyxea</taxon>
        <taxon>Plasmodiophorida</taxon>
        <taxon>Plasmodiophoridae</taxon>
        <taxon>Spongospora</taxon>
    </lineage>
</organism>
<accession>A0A0H5QXN4</accession>
<name>A0A0H5QXN4_9EUKA</name>
<evidence type="ECO:0000313" key="1">
    <source>
        <dbReference type="EMBL" id="CRZ06386.1"/>
    </source>
</evidence>
<dbReference type="EMBL" id="HACM01005944">
    <property type="protein sequence ID" value="CRZ06386.1"/>
    <property type="molecule type" value="Transcribed_RNA"/>
</dbReference>